<evidence type="ECO:0000313" key="4">
    <source>
        <dbReference type="EMBL" id="OAE18525.1"/>
    </source>
</evidence>
<proteinExistence type="predicted"/>
<organism evidence="4 5">
    <name type="scientific">Marchantia polymorpha subsp. ruderalis</name>
    <dbReference type="NCBI Taxonomy" id="1480154"/>
    <lineage>
        <taxon>Eukaryota</taxon>
        <taxon>Viridiplantae</taxon>
        <taxon>Streptophyta</taxon>
        <taxon>Embryophyta</taxon>
        <taxon>Marchantiophyta</taxon>
        <taxon>Marchantiopsida</taxon>
        <taxon>Marchantiidae</taxon>
        <taxon>Marchantiales</taxon>
        <taxon>Marchantiaceae</taxon>
        <taxon>Marchantia</taxon>
    </lineage>
</organism>
<dbReference type="NCBIfam" id="TIGR00756">
    <property type="entry name" value="PPR"/>
    <property type="match status" value="1"/>
</dbReference>
<protein>
    <recommendedName>
        <fullName evidence="6">Pentacotripeptide-repeat region of PRORP domain-containing protein</fullName>
    </recommendedName>
</protein>
<evidence type="ECO:0000256" key="2">
    <source>
        <dbReference type="PROSITE-ProRule" id="PRU00708"/>
    </source>
</evidence>
<feature type="repeat" description="PPR" evidence="2">
    <location>
        <begin position="226"/>
        <end position="260"/>
    </location>
</feature>
<dbReference type="Proteomes" id="UP000077202">
    <property type="component" value="Unassembled WGS sequence"/>
</dbReference>
<gene>
    <name evidence="4" type="ORF">AXG93_625s1140</name>
</gene>
<dbReference type="Gene3D" id="1.25.40.10">
    <property type="entry name" value="Tetratricopeptide repeat domain"/>
    <property type="match status" value="1"/>
</dbReference>
<name>A0A176VF14_MARPO</name>
<keyword evidence="5" id="KW-1185">Reference proteome</keyword>
<dbReference type="InterPro" id="IPR002885">
    <property type="entry name" value="PPR_rpt"/>
</dbReference>
<dbReference type="Pfam" id="PF01535">
    <property type="entry name" value="PPR"/>
    <property type="match status" value="1"/>
</dbReference>
<evidence type="ECO:0000313" key="5">
    <source>
        <dbReference type="Proteomes" id="UP000077202"/>
    </source>
</evidence>
<dbReference type="PANTHER" id="PTHR46782">
    <property type="entry name" value="OS01G0757700 PROTEIN"/>
    <property type="match status" value="1"/>
</dbReference>
<dbReference type="PROSITE" id="PS51375">
    <property type="entry name" value="PPR"/>
    <property type="match status" value="1"/>
</dbReference>
<accession>A0A176VF14</accession>
<sequence length="318" mass="36716">MQTVVSRLWQTPSVAMFRSGALRNLNNARTISNCLIRTHCLSKSDFTVSAVVLRERRSDQDRYSKYSRPSPLHVDPLDKSQQRKKFAFPEQTPRLEITAGGGPRPRAPRQWKTKTRRGSIAKSVKLIDIVHNLSNVKEEIYNTLDAWIAWDLEFPLIAVKKAIKDLSANGEWRRVIQLTKWMLDKGQGKTLATYLTLLEALDHEGRVDEAEVLWEKVFQENMECIPRTMFSRMISMYQRYGKPKQLLKVFADMEELGVKPDFGTVKRVSKIYADFGYPEYAQSLWKKYPFDSEGKFVRKERPSRGPGREGTSKSAHLT</sequence>
<reference evidence="4" key="1">
    <citation type="submission" date="2016-03" db="EMBL/GenBank/DDBJ databases">
        <title>Mechanisms controlling the formation of the plant cell surface in tip-growing cells are functionally conserved among land plants.</title>
        <authorList>
            <person name="Honkanen S."/>
            <person name="Jones V.A."/>
            <person name="Morieri G."/>
            <person name="Champion C."/>
            <person name="Hetherington A.J."/>
            <person name="Kelly S."/>
            <person name="Saint-Marcoux D."/>
            <person name="Proust H."/>
            <person name="Prescott H."/>
            <person name="Dolan L."/>
        </authorList>
    </citation>
    <scope>NUCLEOTIDE SEQUENCE [LARGE SCALE GENOMIC DNA]</scope>
    <source>
        <tissue evidence="4">Whole gametophyte</tissue>
    </source>
</reference>
<dbReference type="EMBL" id="LVLJ01004052">
    <property type="protein sequence ID" value="OAE18525.1"/>
    <property type="molecule type" value="Genomic_DNA"/>
</dbReference>
<feature type="compositionally biased region" description="Basic and acidic residues" evidence="3">
    <location>
        <begin position="296"/>
        <end position="311"/>
    </location>
</feature>
<dbReference type="PANTHER" id="PTHR46782:SF1">
    <property type="entry name" value="OS01G0757700 PROTEIN"/>
    <property type="match status" value="1"/>
</dbReference>
<evidence type="ECO:0008006" key="6">
    <source>
        <dbReference type="Google" id="ProtNLM"/>
    </source>
</evidence>
<dbReference type="InterPro" id="IPR011990">
    <property type="entry name" value="TPR-like_helical_dom_sf"/>
</dbReference>
<keyword evidence="1" id="KW-0677">Repeat</keyword>
<evidence type="ECO:0000256" key="1">
    <source>
        <dbReference type="ARBA" id="ARBA00022737"/>
    </source>
</evidence>
<comment type="caution">
    <text evidence="4">The sequence shown here is derived from an EMBL/GenBank/DDBJ whole genome shotgun (WGS) entry which is preliminary data.</text>
</comment>
<feature type="region of interest" description="Disordered" evidence="3">
    <location>
        <begin position="62"/>
        <end position="114"/>
    </location>
</feature>
<feature type="region of interest" description="Disordered" evidence="3">
    <location>
        <begin position="296"/>
        <end position="318"/>
    </location>
</feature>
<evidence type="ECO:0000256" key="3">
    <source>
        <dbReference type="SAM" id="MobiDB-lite"/>
    </source>
</evidence>
<dbReference type="InterPro" id="IPR044646">
    <property type="entry name" value="EMB1417-like"/>
</dbReference>
<dbReference type="AlphaFoldDB" id="A0A176VF14"/>